<evidence type="ECO:0000313" key="2">
    <source>
        <dbReference type="Proteomes" id="UP000287651"/>
    </source>
</evidence>
<gene>
    <name evidence="1" type="ORF">B296_00042768</name>
</gene>
<dbReference type="AlphaFoldDB" id="A0A426XNF3"/>
<dbReference type="EMBL" id="AMZH03018901">
    <property type="protein sequence ID" value="RRT41038.1"/>
    <property type="molecule type" value="Genomic_DNA"/>
</dbReference>
<comment type="caution">
    <text evidence="1">The sequence shown here is derived from an EMBL/GenBank/DDBJ whole genome shotgun (WGS) entry which is preliminary data.</text>
</comment>
<accession>A0A426XNF3</accession>
<organism evidence="1 2">
    <name type="scientific">Ensete ventricosum</name>
    <name type="common">Abyssinian banana</name>
    <name type="synonym">Musa ensete</name>
    <dbReference type="NCBI Taxonomy" id="4639"/>
    <lineage>
        <taxon>Eukaryota</taxon>
        <taxon>Viridiplantae</taxon>
        <taxon>Streptophyta</taxon>
        <taxon>Embryophyta</taxon>
        <taxon>Tracheophyta</taxon>
        <taxon>Spermatophyta</taxon>
        <taxon>Magnoliopsida</taxon>
        <taxon>Liliopsida</taxon>
        <taxon>Zingiberales</taxon>
        <taxon>Musaceae</taxon>
        <taxon>Ensete</taxon>
    </lineage>
</organism>
<protein>
    <submittedName>
        <fullName evidence="1">Uncharacterized protein</fullName>
    </submittedName>
</protein>
<evidence type="ECO:0000313" key="1">
    <source>
        <dbReference type="EMBL" id="RRT41038.1"/>
    </source>
</evidence>
<name>A0A426XNF3_ENSVE</name>
<reference evidence="1 2" key="1">
    <citation type="journal article" date="2014" name="Agronomy (Basel)">
        <title>A Draft Genome Sequence for Ensete ventricosum, the Drought-Tolerant Tree Against Hunger.</title>
        <authorList>
            <person name="Harrison J."/>
            <person name="Moore K.A."/>
            <person name="Paszkiewicz K."/>
            <person name="Jones T."/>
            <person name="Grant M."/>
            <person name="Ambacheew D."/>
            <person name="Muzemil S."/>
            <person name="Studholme D.J."/>
        </authorList>
    </citation>
    <scope>NUCLEOTIDE SEQUENCE [LARGE SCALE GENOMIC DNA]</scope>
</reference>
<sequence>MAEMSSLLEIFQEGGAGPKDLAHRLRSESAKPGLERFLAVLDAGIADSEGGRLGFQGWTPDQIAAVLAVARLIVPALLGMSGEIGSVGDRGEVTGAGHQLFGEIAV</sequence>
<proteinExistence type="predicted"/>
<dbReference type="Proteomes" id="UP000287651">
    <property type="component" value="Unassembled WGS sequence"/>
</dbReference>